<dbReference type="EMBL" id="NBII01000001">
    <property type="protein sequence ID" value="PAV23595.1"/>
    <property type="molecule type" value="Genomic_DNA"/>
</dbReference>
<dbReference type="InParanoid" id="A0A286UVW6"/>
<keyword evidence="2" id="KW-1185">Reference proteome</keyword>
<organism evidence="1 2">
    <name type="scientific">Pyrrhoderma noxium</name>
    <dbReference type="NCBI Taxonomy" id="2282107"/>
    <lineage>
        <taxon>Eukaryota</taxon>
        <taxon>Fungi</taxon>
        <taxon>Dikarya</taxon>
        <taxon>Basidiomycota</taxon>
        <taxon>Agaricomycotina</taxon>
        <taxon>Agaricomycetes</taxon>
        <taxon>Hymenochaetales</taxon>
        <taxon>Hymenochaetaceae</taxon>
        <taxon>Pyrrhoderma</taxon>
    </lineage>
</organism>
<gene>
    <name evidence="1" type="ORF">PNOK_0066300</name>
</gene>
<dbReference type="Proteomes" id="UP000217199">
    <property type="component" value="Unassembled WGS sequence"/>
</dbReference>
<evidence type="ECO:0000313" key="1">
    <source>
        <dbReference type="EMBL" id="PAV23595.1"/>
    </source>
</evidence>
<name>A0A286UVW6_9AGAM</name>
<sequence>MNSFQVGSRVSFQAANQGVIFGIVQDISLHADGTQVATILPENSNKTIQLPVVALSDVGLIFVTDLGLSFLIMKKSTFLPLIIRY</sequence>
<dbReference type="AlphaFoldDB" id="A0A286UVW6"/>
<evidence type="ECO:0000313" key="2">
    <source>
        <dbReference type="Proteomes" id="UP000217199"/>
    </source>
</evidence>
<protein>
    <submittedName>
        <fullName evidence="1">Uncharacterized protein</fullName>
    </submittedName>
</protein>
<accession>A0A286UVW6</accession>
<dbReference type="OrthoDB" id="3237761at2759"/>
<reference evidence="1 2" key="1">
    <citation type="journal article" date="2017" name="Mol. Ecol.">
        <title>Comparative and population genomic landscape of Phellinus noxius: A hypervariable fungus causing root rot in trees.</title>
        <authorList>
            <person name="Chung C.L."/>
            <person name="Lee T.J."/>
            <person name="Akiba M."/>
            <person name="Lee H.H."/>
            <person name="Kuo T.H."/>
            <person name="Liu D."/>
            <person name="Ke H.M."/>
            <person name="Yokoi T."/>
            <person name="Roa M.B."/>
            <person name="Lu M.J."/>
            <person name="Chang Y.Y."/>
            <person name="Ann P.J."/>
            <person name="Tsai J.N."/>
            <person name="Chen C.Y."/>
            <person name="Tzean S.S."/>
            <person name="Ota Y."/>
            <person name="Hattori T."/>
            <person name="Sahashi N."/>
            <person name="Liou R.F."/>
            <person name="Kikuchi T."/>
            <person name="Tsai I.J."/>
        </authorList>
    </citation>
    <scope>NUCLEOTIDE SEQUENCE [LARGE SCALE GENOMIC DNA]</scope>
    <source>
        <strain evidence="1 2">FFPRI411160</strain>
    </source>
</reference>
<comment type="caution">
    <text evidence="1">The sequence shown here is derived from an EMBL/GenBank/DDBJ whole genome shotgun (WGS) entry which is preliminary data.</text>
</comment>
<proteinExistence type="predicted"/>